<comment type="caution">
    <text evidence="4">The sequence shown here is derived from an EMBL/GenBank/DDBJ whole genome shotgun (WGS) entry which is preliminary data.</text>
</comment>
<dbReference type="EMBL" id="VIRB01000030">
    <property type="protein sequence ID" value="NDO67915.1"/>
    <property type="molecule type" value="Genomic_DNA"/>
</dbReference>
<dbReference type="GO" id="GO:0016491">
    <property type="term" value="F:oxidoreductase activity"/>
    <property type="evidence" value="ECO:0007669"/>
    <property type="project" value="InterPro"/>
</dbReference>
<gene>
    <name evidence="4" type="ORF">FMM80_04000</name>
</gene>
<dbReference type="OrthoDB" id="3789967at2"/>
<dbReference type="Proteomes" id="UP000474104">
    <property type="component" value="Unassembled WGS sequence"/>
</dbReference>
<evidence type="ECO:0000259" key="3">
    <source>
        <dbReference type="Pfam" id="PF03358"/>
    </source>
</evidence>
<name>A0A9X5H5C7_9FIRM</name>
<dbReference type="InterPro" id="IPR051796">
    <property type="entry name" value="ISF_SsuE-like"/>
</dbReference>
<keyword evidence="2" id="KW-0288">FMN</keyword>
<dbReference type="AlphaFoldDB" id="A0A9X5H5C7"/>
<sequence length="99" mass="11111">MRILTINGGPHKGNTWRLTEIVRKILYKCDQNIEFHEIHLADIDLPFCTGCSNCFRNGHAACPHNQKIQPVMDPIEESDAVIFSVPCFQGHLPGGKKVV</sequence>
<dbReference type="PANTHER" id="PTHR43278">
    <property type="entry name" value="NAD(P)H-DEPENDENT FMN-CONTAINING OXIDOREDUCTASE YWQN-RELATED"/>
    <property type="match status" value="1"/>
</dbReference>
<evidence type="ECO:0000256" key="2">
    <source>
        <dbReference type="ARBA" id="ARBA00022643"/>
    </source>
</evidence>
<proteinExistence type="predicted"/>
<evidence type="ECO:0000313" key="5">
    <source>
        <dbReference type="Proteomes" id="UP000474104"/>
    </source>
</evidence>
<reference evidence="4 5" key="1">
    <citation type="submission" date="2019-07" db="EMBL/GenBank/DDBJ databases">
        <title>Draft genome sequences of 15 bacterial species constituting the stable defined intestinal microbiota of the GM15 gnotobiotic mouse model.</title>
        <authorList>
            <person name="Elie C."/>
            <person name="Mathieu A."/>
            <person name="Saliou A."/>
            <person name="Darnaud M."/>
            <person name="Leulier F."/>
            <person name="Tamellini A."/>
        </authorList>
    </citation>
    <scope>NUCLEOTIDE SEQUENCE [LARGE SCALE GENOMIC DNA]</scope>
    <source>
        <strain evidence="5">ASF 502</strain>
    </source>
</reference>
<protein>
    <submittedName>
        <fullName evidence="4">NAD(P)H-dependent oxidoreductase</fullName>
    </submittedName>
</protein>
<organism evidence="4 5">
    <name type="scientific">Schaedlerella arabinosiphila</name>
    <dbReference type="NCBI Taxonomy" id="2044587"/>
    <lineage>
        <taxon>Bacteria</taxon>
        <taxon>Bacillati</taxon>
        <taxon>Bacillota</taxon>
        <taxon>Clostridia</taxon>
        <taxon>Lachnospirales</taxon>
        <taxon>Lachnospiraceae</taxon>
        <taxon>Schaedlerella</taxon>
    </lineage>
</organism>
<dbReference type="InterPro" id="IPR005025">
    <property type="entry name" value="FMN_Rdtase-like_dom"/>
</dbReference>
<keyword evidence="1" id="KW-0285">Flavoprotein</keyword>
<dbReference type="RefSeq" id="WP_083909951.1">
    <property type="nucleotide sequence ID" value="NZ_CASCYM010000020.1"/>
</dbReference>
<dbReference type="Gene3D" id="3.40.50.360">
    <property type="match status" value="1"/>
</dbReference>
<dbReference type="Pfam" id="PF03358">
    <property type="entry name" value="FMN_red"/>
    <property type="match status" value="1"/>
</dbReference>
<feature type="domain" description="NADPH-dependent FMN reductase-like" evidence="3">
    <location>
        <begin position="1"/>
        <end position="95"/>
    </location>
</feature>
<dbReference type="InterPro" id="IPR029039">
    <property type="entry name" value="Flavoprotein-like_sf"/>
</dbReference>
<accession>A0A9X5H5C7</accession>
<evidence type="ECO:0000313" key="4">
    <source>
        <dbReference type="EMBL" id="NDO67915.1"/>
    </source>
</evidence>
<dbReference type="SUPFAM" id="SSF52218">
    <property type="entry name" value="Flavoproteins"/>
    <property type="match status" value="1"/>
</dbReference>
<evidence type="ECO:0000256" key="1">
    <source>
        <dbReference type="ARBA" id="ARBA00022630"/>
    </source>
</evidence>
<dbReference type="PANTHER" id="PTHR43278:SF4">
    <property type="entry name" value="NAD(P)H-DEPENDENT FMN-CONTAINING OXIDOREDUCTASE YWQN-RELATED"/>
    <property type="match status" value="1"/>
</dbReference>